<dbReference type="EMBL" id="JAWDJW010006429">
    <property type="protein sequence ID" value="KAK3064779.1"/>
    <property type="molecule type" value="Genomic_DNA"/>
</dbReference>
<keyword evidence="2" id="KW-1185">Reference proteome</keyword>
<accession>A0ACC3DBU0</accession>
<protein>
    <submittedName>
        <fullName evidence="1">Uncharacterized protein</fullName>
    </submittedName>
</protein>
<gene>
    <name evidence="1" type="ORF">LTS18_004046</name>
</gene>
<evidence type="ECO:0000313" key="2">
    <source>
        <dbReference type="Proteomes" id="UP001186974"/>
    </source>
</evidence>
<name>A0ACC3DBU0_9PEZI</name>
<reference evidence="1" key="1">
    <citation type="submission" date="2024-09" db="EMBL/GenBank/DDBJ databases">
        <title>Black Yeasts Isolated from many extreme environments.</title>
        <authorList>
            <person name="Coleine C."/>
            <person name="Stajich J.E."/>
            <person name="Selbmann L."/>
        </authorList>
    </citation>
    <scope>NUCLEOTIDE SEQUENCE</scope>
    <source>
        <strain evidence="1">CCFEE 5737</strain>
    </source>
</reference>
<proteinExistence type="predicted"/>
<dbReference type="Proteomes" id="UP001186974">
    <property type="component" value="Unassembled WGS sequence"/>
</dbReference>
<evidence type="ECO:0000313" key="1">
    <source>
        <dbReference type="EMBL" id="KAK3064779.1"/>
    </source>
</evidence>
<organism evidence="1 2">
    <name type="scientific">Coniosporium uncinatum</name>
    <dbReference type="NCBI Taxonomy" id="93489"/>
    <lineage>
        <taxon>Eukaryota</taxon>
        <taxon>Fungi</taxon>
        <taxon>Dikarya</taxon>
        <taxon>Ascomycota</taxon>
        <taxon>Pezizomycotina</taxon>
        <taxon>Dothideomycetes</taxon>
        <taxon>Dothideomycetes incertae sedis</taxon>
        <taxon>Coniosporium</taxon>
    </lineage>
</organism>
<comment type="caution">
    <text evidence="1">The sequence shown here is derived from an EMBL/GenBank/DDBJ whole genome shotgun (WGS) entry which is preliminary data.</text>
</comment>
<sequence>MQSRAGSSRDTPAYTETFNDQPDPQIARNTGEEDSDEEINDDDFWELYDAAQDVDPPAYAEITRQQSAQPVDELAQAILSSARPAKAYASKADGYLNVTMLGATATGFVSELTAQIVSSILQVAVGTAKVLQTRHRRNTFLDQMNDQLFAPRGFYALYIDPAARRERKREVKRERRLVKRERKDERRVARVRALREYGDGKVVGRGDWKMDRRERRWRGEKSGLVGRVLAG</sequence>